<dbReference type="RefSeq" id="WP_194029336.1">
    <property type="nucleotide sequence ID" value="NZ_JADEWZ010000012.1"/>
</dbReference>
<protein>
    <submittedName>
        <fullName evidence="3">PEP-CTERM sorting domain-containing protein</fullName>
    </submittedName>
</protein>
<feature type="region of interest" description="Disordered" evidence="1">
    <location>
        <begin position="204"/>
        <end position="245"/>
    </location>
</feature>
<dbReference type="NCBIfam" id="TIGR02595">
    <property type="entry name" value="PEP_CTERM"/>
    <property type="match status" value="1"/>
</dbReference>
<dbReference type="Proteomes" id="UP000654482">
    <property type="component" value="Unassembled WGS sequence"/>
</dbReference>
<evidence type="ECO:0000313" key="4">
    <source>
        <dbReference type="Proteomes" id="UP000654482"/>
    </source>
</evidence>
<sequence>MVTFSNILKQTSIVVTGAITLAFGTMGADVQAAKFFDSVINFTPGSGSGIGVINGSSYDGSNGPGTYDPFVVTSLDGASLGLGGAVEQPGSIILGFSDGSSLIDGDGVDLKLYDSFGLSEGFTLDIGNDGSNWFNVSTFDGSSAITQPFLDWRTYITEVDIASAGLTSAKFIRITAAPYSLPFFPEAYDLDAVEALNYAFIPESGSDSGNSNTEESGDSSSGGNNSSDGNTNGETPSNETSVPEPTSILGLFALGIFGIGANRKRS</sequence>
<dbReference type="InterPro" id="IPR013424">
    <property type="entry name" value="Ice-binding_C"/>
</dbReference>
<accession>A0A8J7DW56</accession>
<reference evidence="3" key="1">
    <citation type="submission" date="2020-10" db="EMBL/GenBank/DDBJ databases">
        <authorList>
            <person name="Castelo-Branco R."/>
            <person name="Eusebio N."/>
            <person name="Adriana R."/>
            <person name="Vieira A."/>
            <person name="Brugerolle De Fraissinette N."/>
            <person name="Rezende De Castro R."/>
            <person name="Schneider M.P."/>
            <person name="Vasconcelos V."/>
            <person name="Leao P.N."/>
        </authorList>
    </citation>
    <scope>NUCLEOTIDE SEQUENCE</scope>
    <source>
        <strain evidence="3">LEGE 07157</strain>
    </source>
</reference>
<proteinExistence type="predicted"/>
<dbReference type="EMBL" id="JADEWZ010000012">
    <property type="protein sequence ID" value="MBE9116242.1"/>
    <property type="molecule type" value="Genomic_DNA"/>
</dbReference>
<dbReference type="Pfam" id="PF07589">
    <property type="entry name" value="PEP-CTERM"/>
    <property type="match status" value="1"/>
</dbReference>
<comment type="caution">
    <text evidence="3">The sequence shown here is derived from an EMBL/GenBank/DDBJ whole genome shotgun (WGS) entry which is preliminary data.</text>
</comment>
<feature type="compositionally biased region" description="Low complexity" evidence="1">
    <location>
        <begin position="208"/>
        <end position="235"/>
    </location>
</feature>
<organism evidence="3 4">
    <name type="scientific">Lusitaniella coriacea LEGE 07157</name>
    <dbReference type="NCBI Taxonomy" id="945747"/>
    <lineage>
        <taxon>Bacteria</taxon>
        <taxon>Bacillati</taxon>
        <taxon>Cyanobacteriota</taxon>
        <taxon>Cyanophyceae</taxon>
        <taxon>Spirulinales</taxon>
        <taxon>Lusitaniellaceae</taxon>
        <taxon>Lusitaniella</taxon>
    </lineage>
</organism>
<feature type="domain" description="Ice-binding protein C-terminal" evidence="2">
    <location>
        <begin position="241"/>
        <end position="264"/>
    </location>
</feature>
<keyword evidence="4" id="KW-1185">Reference proteome</keyword>
<evidence type="ECO:0000256" key="1">
    <source>
        <dbReference type="SAM" id="MobiDB-lite"/>
    </source>
</evidence>
<dbReference type="AlphaFoldDB" id="A0A8J7DW56"/>
<evidence type="ECO:0000313" key="3">
    <source>
        <dbReference type="EMBL" id="MBE9116242.1"/>
    </source>
</evidence>
<name>A0A8J7DW56_9CYAN</name>
<evidence type="ECO:0000259" key="2">
    <source>
        <dbReference type="Pfam" id="PF07589"/>
    </source>
</evidence>
<gene>
    <name evidence="3" type="ORF">IQ249_10075</name>
</gene>